<accession>G1Q0A3</accession>
<evidence type="ECO:0000313" key="1">
    <source>
        <dbReference type="Ensembl" id="ENSMLUP00000017135.1"/>
    </source>
</evidence>
<name>G1Q0A3_MYOLU</name>
<reference evidence="1 2" key="1">
    <citation type="journal article" date="2011" name="Nature">
        <title>A high-resolution map of human evolutionary constraint using 29 mammals.</title>
        <authorList>
            <person name="Lindblad-Toh K."/>
            <person name="Garber M."/>
            <person name="Zuk O."/>
            <person name="Lin M.F."/>
            <person name="Parker B.J."/>
            <person name="Washietl S."/>
            <person name="Kheradpour P."/>
            <person name="Ernst J."/>
            <person name="Jordan G."/>
            <person name="Mauceli E."/>
            <person name="Ward L.D."/>
            <person name="Lowe C.B."/>
            <person name="Holloway A.K."/>
            <person name="Clamp M."/>
            <person name="Gnerre S."/>
            <person name="Alfoldi J."/>
            <person name="Beal K."/>
            <person name="Chang J."/>
            <person name="Clawson H."/>
            <person name="Cuff J."/>
            <person name="Di Palma F."/>
            <person name="Fitzgerald S."/>
            <person name="Flicek P."/>
            <person name="Guttman M."/>
            <person name="Hubisz M.J."/>
            <person name="Jaffe D.B."/>
            <person name="Jungreis I."/>
            <person name="Kent W.J."/>
            <person name="Kostka D."/>
            <person name="Lara M."/>
            <person name="Martins A.L."/>
            <person name="Massingham T."/>
            <person name="Moltke I."/>
            <person name="Raney B.J."/>
            <person name="Rasmussen M.D."/>
            <person name="Robinson J."/>
            <person name="Stark A."/>
            <person name="Vilella A.J."/>
            <person name="Wen J."/>
            <person name="Xie X."/>
            <person name="Zody M.C."/>
            <person name="Baldwin J."/>
            <person name="Bloom T."/>
            <person name="Chin C.W."/>
            <person name="Heiman D."/>
            <person name="Nicol R."/>
            <person name="Nusbaum C."/>
            <person name="Young S."/>
            <person name="Wilkinson J."/>
            <person name="Worley K.C."/>
            <person name="Kovar C.L."/>
            <person name="Muzny D.M."/>
            <person name="Gibbs R.A."/>
            <person name="Cree A."/>
            <person name="Dihn H.H."/>
            <person name="Fowler G."/>
            <person name="Jhangiani S."/>
            <person name="Joshi V."/>
            <person name="Lee S."/>
            <person name="Lewis L.R."/>
            <person name="Nazareth L.V."/>
            <person name="Okwuonu G."/>
            <person name="Santibanez J."/>
            <person name="Warren W.C."/>
            <person name="Mardis E.R."/>
            <person name="Weinstock G.M."/>
            <person name="Wilson R.K."/>
            <person name="Delehaunty K."/>
            <person name="Dooling D."/>
            <person name="Fronik C."/>
            <person name="Fulton L."/>
            <person name="Fulton B."/>
            <person name="Graves T."/>
            <person name="Minx P."/>
            <person name="Sodergren E."/>
            <person name="Birney E."/>
            <person name="Margulies E.H."/>
            <person name="Herrero J."/>
            <person name="Green E.D."/>
            <person name="Haussler D."/>
            <person name="Siepel A."/>
            <person name="Goldman N."/>
            <person name="Pollard K.S."/>
            <person name="Pedersen J.S."/>
            <person name="Lander E.S."/>
            <person name="Kellis M."/>
        </authorList>
    </citation>
    <scope>NUCLEOTIDE SEQUENCE [LARGE SCALE GENOMIC DNA]</scope>
</reference>
<dbReference type="EMBL" id="AAPE02051373">
    <property type="status" value="NOT_ANNOTATED_CDS"/>
    <property type="molecule type" value="Genomic_DNA"/>
</dbReference>
<dbReference type="InParanoid" id="G1Q0A3"/>
<dbReference type="HOGENOM" id="CLU_3177953_0_0_1"/>
<keyword evidence="2" id="KW-1185">Reference proteome</keyword>
<dbReference type="Ensembl" id="ENSMLUT00000026699.1">
    <property type="protein sequence ID" value="ENSMLUP00000017135.1"/>
    <property type="gene ID" value="ENSMLUG00000027471.1"/>
</dbReference>
<dbReference type="Proteomes" id="UP000001074">
    <property type="component" value="Unassembled WGS sequence"/>
</dbReference>
<protein>
    <submittedName>
        <fullName evidence="1">Uncharacterized protein</fullName>
    </submittedName>
</protein>
<sequence>ALGAGVRDRLAERGRLGTGRAMCLIYFKGDVASMLCSGWRWGSSSCS</sequence>
<evidence type="ECO:0000313" key="2">
    <source>
        <dbReference type="Proteomes" id="UP000001074"/>
    </source>
</evidence>
<reference evidence="1" key="3">
    <citation type="submission" date="2025-09" db="UniProtKB">
        <authorList>
            <consortium name="Ensembl"/>
        </authorList>
    </citation>
    <scope>IDENTIFICATION</scope>
</reference>
<reference evidence="1" key="2">
    <citation type="submission" date="2025-08" db="UniProtKB">
        <authorList>
            <consortium name="Ensembl"/>
        </authorList>
    </citation>
    <scope>IDENTIFICATION</scope>
</reference>
<organism evidence="1 2">
    <name type="scientific">Myotis lucifugus</name>
    <name type="common">Little brown bat</name>
    <dbReference type="NCBI Taxonomy" id="59463"/>
    <lineage>
        <taxon>Eukaryota</taxon>
        <taxon>Metazoa</taxon>
        <taxon>Chordata</taxon>
        <taxon>Craniata</taxon>
        <taxon>Vertebrata</taxon>
        <taxon>Euteleostomi</taxon>
        <taxon>Mammalia</taxon>
        <taxon>Eutheria</taxon>
        <taxon>Laurasiatheria</taxon>
        <taxon>Chiroptera</taxon>
        <taxon>Yangochiroptera</taxon>
        <taxon>Vespertilionidae</taxon>
        <taxon>Myotis</taxon>
    </lineage>
</organism>
<dbReference type="AlphaFoldDB" id="G1Q0A3"/>
<proteinExistence type="predicted"/>